<evidence type="ECO:0000256" key="4">
    <source>
        <dbReference type="ARBA" id="ARBA00022912"/>
    </source>
</evidence>
<evidence type="ECO:0000256" key="1">
    <source>
        <dbReference type="ARBA" id="ARBA00009649"/>
    </source>
</evidence>
<evidence type="ECO:0000259" key="9">
    <source>
        <dbReference type="PROSITE" id="PS50206"/>
    </source>
</evidence>
<feature type="compositionally biased region" description="Low complexity" evidence="6">
    <location>
        <begin position="129"/>
        <end position="154"/>
    </location>
</feature>
<feature type="region of interest" description="Disordered" evidence="6">
    <location>
        <begin position="1"/>
        <end position="101"/>
    </location>
</feature>
<evidence type="ECO:0000313" key="11">
    <source>
        <dbReference type="Proteomes" id="UP000827284"/>
    </source>
</evidence>
<evidence type="ECO:0000256" key="2">
    <source>
        <dbReference type="ARBA" id="ARBA00013064"/>
    </source>
</evidence>
<dbReference type="InterPro" id="IPR029021">
    <property type="entry name" value="Prot-tyrosine_phosphatase-like"/>
</dbReference>
<feature type="compositionally biased region" description="Low complexity" evidence="6">
    <location>
        <begin position="80"/>
        <end position="99"/>
    </location>
</feature>
<dbReference type="InterPro" id="IPR016130">
    <property type="entry name" value="Tyr_Pase_AS"/>
</dbReference>
<feature type="domain" description="Rhodanese" evidence="9">
    <location>
        <begin position="250"/>
        <end position="366"/>
    </location>
</feature>
<dbReference type="SUPFAM" id="SSF52821">
    <property type="entry name" value="Rhodanese/Cell cycle control phosphatase"/>
    <property type="match status" value="1"/>
</dbReference>
<name>A0A9P3M183_9FUNG</name>
<dbReference type="InterPro" id="IPR001763">
    <property type="entry name" value="Rhodanese-like_dom"/>
</dbReference>
<dbReference type="PROSITE" id="PS50206">
    <property type="entry name" value="RHODANESE_3"/>
    <property type="match status" value="1"/>
</dbReference>
<reference evidence="10" key="2">
    <citation type="journal article" date="2022" name="Microbiol. Resour. Announc.">
        <title>Whole-Genome Sequence of Entomortierella parvispora E1425, a Mucoromycotan Fungus Associated with Burkholderiaceae-Related Endosymbiotic Bacteria.</title>
        <authorList>
            <person name="Herlambang A."/>
            <person name="Guo Y."/>
            <person name="Takashima Y."/>
            <person name="Narisawa K."/>
            <person name="Ohta H."/>
            <person name="Nishizawa T."/>
        </authorList>
    </citation>
    <scope>NUCLEOTIDE SEQUENCE</scope>
    <source>
        <strain evidence="10">E1425</strain>
    </source>
</reference>
<feature type="domain" description="Tyrosine-protein phosphatase" evidence="7">
    <location>
        <begin position="485"/>
        <end position="766"/>
    </location>
</feature>
<dbReference type="PRINTS" id="PR00700">
    <property type="entry name" value="PRTYPHPHTASE"/>
</dbReference>
<dbReference type="PROSITE" id="PS50056">
    <property type="entry name" value="TYR_PHOSPHATASE_2"/>
    <property type="match status" value="1"/>
</dbReference>
<comment type="caution">
    <text evidence="10">The sequence shown here is derived from an EMBL/GenBank/DDBJ whole genome shotgun (WGS) entry which is preliminary data.</text>
</comment>
<dbReference type="InterPro" id="IPR050348">
    <property type="entry name" value="Protein-Tyr_Phosphatase"/>
</dbReference>
<proteinExistence type="inferred from homology"/>
<evidence type="ECO:0000256" key="5">
    <source>
        <dbReference type="ARBA" id="ARBA00051722"/>
    </source>
</evidence>
<dbReference type="InterPro" id="IPR003595">
    <property type="entry name" value="Tyr_Pase_cat"/>
</dbReference>
<evidence type="ECO:0000256" key="6">
    <source>
        <dbReference type="SAM" id="MobiDB-lite"/>
    </source>
</evidence>
<dbReference type="PROSITE" id="PS50055">
    <property type="entry name" value="TYR_PHOSPHATASE_PTP"/>
    <property type="match status" value="1"/>
</dbReference>
<dbReference type="Proteomes" id="UP000827284">
    <property type="component" value="Unassembled WGS sequence"/>
</dbReference>
<dbReference type="Gene3D" id="3.40.250.10">
    <property type="entry name" value="Rhodanese-like domain"/>
    <property type="match status" value="1"/>
</dbReference>
<dbReference type="InterPro" id="IPR036873">
    <property type="entry name" value="Rhodanese-like_dom_sf"/>
</dbReference>
<comment type="similarity">
    <text evidence="1">Belongs to the protein-tyrosine phosphatase family. Non-receptor class subfamily.</text>
</comment>
<dbReference type="SMART" id="SM00404">
    <property type="entry name" value="PTPc_motif"/>
    <property type="match status" value="1"/>
</dbReference>
<dbReference type="OrthoDB" id="6058203at2759"/>
<dbReference type="FunFam" id="3.90.190.10:FF:000102">
    <property type="entry name" value="Receptor-type tyrosine-protein phosphatase"/>
    <property type="match status" value="1"/>
</dbReference>
<dbReference type="SMART" id="SM00194">
    <property type="entry name" value="PTPc"/>
    <property type="match status" value="1"/>
</dbReference>
<dbReference type="GO" id="GO:0004725">
    <property type="term" value="F:protein tyrosine phosphatase activity"/>
    <property type="evidence" value="ECO:0007669"/>
    <property type="project" value="UniProtKB-EC"/>
</dbReference>
<gene>
    <name evidence="10" type="ORF">EMPS_10382</name>
</gene>
<dbReference type="PANTHER" id="PTHR19134:SF561">
    <property type="entry name" value="PROTEIN TYROSINE PHOSPHATASE 36E, ISOFORM A"/>
    <property type="match status" value="1"/>
</dbReference>
<dbReference type="SUPFAM" id="SSF52799">
    <property type="entry name" value="(Phosphotyrosine protein) phosphatases II"/>
    <property type="match status" value="1"/>
</dbReference>
<dbReference type="PROSITE" id="PS00383">
    <property type="entry name" value="TYR_PHOSPHATASE_1"/>
    <property type="match status" value="1"/>
</dbReference>
<dbReference type="InterPro" id="IPR000242">
    <property type="entry name" value="PTP_cat"/>
</dbReference>
<organism evidence="10 11">
    <name type="scientific">Entomortierella parvispora</name>
    <dbReference type="NCBI Taxonomy" id="205924"/>
    <lineage>
        <taxon>Eukaryota</taxon>
        <taxon>Fungi</taxon>
        <taxon>Fungi incertae sedis</taxon>
        <taxon>Mucoromycota</taxon>
        <taxon>Mortierellomycotina</taxon>
        <taxon>Mortierellomycetes</taxon>
        <taxon>Mortierellales</taxon>
        <taxon>Mortierellaceae</taxon>
        <taxon>Entomortierella</taxon>
    </lineage>
</organism>
<dbReference type="CDD" id="cd18533">
    <property type="entry name" value="PTP_fungal"/>
    <property type="match status" value="1"/>
</dbReference>
<keyword evidence="4" id="KW-0904">Protein phosphatase</keyword>
<keyword evidence="3" id="KW-0378">Hydrolase</keyword>
<dbReference type="AlphaFoldDB" id="A0A9P3M183"/>
<dbReference type="Gene3D" id="3.90.190.10">
    <property type="entry name" value="Protein tyrosine phosphatase superfamily"/>
    <property type="match status" value="1"/>
</dbReference>
<evidence type="ECO:0000259" key="8">
    <source>
        <dbReference type="PROSITE" id="PS50056"/>
    </source>
</evidence>
<sequence>MQNAASLSFPSEPHSPRAHPTPSPLASFPSQHPAQSRASSLSSSSSLSASDPDPARLTTSDQPPPRDSRHRSDRTVAFVSTASPPFSLSPSTPLGLTPPAVVTPKITNVSSYFQAISPPSSSTLPASPSFFESSSFSTPNSTAPASSSSMPPSTQFRQGSTSLGSSHLWEPYPSAKNSSLDRKSSLHQSSHSLSAPFSPSSLCSLKFPPTSAPSLCTQSSPSETTDLKELNCDAVCALLQEAQTCEEDEQQHTILLLDMRPSVCFGVSTIKTSVSVSVPSMLLKRPMYSLSMVKDQLTTEREILAFSHWREFSNIVMFDATGSAPVKGTPMFCIAQKFRKEGFRARIGYIQGGYNAFQHCHSDFCCSVDGPVVSQRSEHAGPTCPFSRSVPVHASPRHRLHLGSLPLMVTRPTAGDTTPCQTPMIENPNVNPLFESVRQAMGLDTNITEEIPIRLPSGFSVESVRGHLPEWLLDATREPSGKTNLAERFQKIEIYEKKRLALLMLPQAMRSGRTTDFSIGAALEKGLKNRYNNIWPFDHSRVKIKECQDDHDDYINASFLKAPSSERSYIATQGPLPSTFLDFWKVIWEQNSRVIVMLTREFEMGRVKCHRYWPTSEEPILDLGPVMVTFLKEYLPDGGDETVVVRQMKISRSSQEPERTVTLIQYTGWPDFGVPETPLEVLKVVQLTNEFNSSPQAGPIVVHCSAGCGRTGAFCVIDTLLAQSRQNQLKAATTDAVFETVSAFREQRLSMVQTLRQYVFCYEALLWDKSMELANAGRTSAWAIPAPRRPAHKSASTAEFSFFG</sequence>
<evidence type="ECO:0000259" key="7">
    <source>
        <dbReference type="PROSITE" id="PS50055"/>
    </source>
</evidence>
<accession>A0A9P3M183</accession>
<feature type="compositionally biased region" description="Low complexity" evidence="6">
    <location>
        <begin position="36"/>
        <end position="56"/>
    </location>
</feature>
<dbReference type="InterPro" id="IPR000387">
    <property type="entry name" value="Tyr_Pase_dom"/>
</dbReference>
<comment type="catalytic activity">
    <reaction evidence="5">
        <text>O-phospho-L-tyrosyl-[protein] + H2O = L-tyrosyl-[protein] + phosphate</text>
        <dbReference type="Rhea" id="RHEA:10684"/>
        <dbReference type="Rhea" id="RHEA-COMP:10136"/>
        <dbReference type="Rhea" id="RHEA-COMP:20101"/>
        <dbReference type="ChEBI" id="CHEBI:15377"/>
        <dbReference type="ChEBI" id="CHEBI:43474"/>
        <dbReference type="ChEBI" id="CHEBI:46858"/>
        <dbReference type="ChEBI" id="CHEBI:61978"/>
        <dbReference type="EC" id="3.1.3.48"/>
    </reaction>
</comment>
<reference evidence="10" key="1">
    <citation type="submission" date="2021-11" db="EMBL/GenBank/DDBJ databases">
        <authorList>
            <person name="Herlambang A."/>
            <person name="Guo Y."/>
            <person name="Takashima Y."/>
            <person name="Nishizawa T."/>
        </authorList>
    </citation>
    <scope>NUCLEOTIDE SEQUENCE</scope>
    <source>
        <strain evidence="10">E1425</strain>
    </source>
</reference>
<dbReference type="EC" id="3.1.3.48" evidence="2"/>
<feature type="region of interest" description="Disordered" evidence="6">
    <location>
        <begin position="129"/>
        <end position="163"/>
    </location>
</feature>
<dbReference type="Pfam" id="PF00102">
    <property type="entry name" value="Y_phosphatase"/>
    <property type="match status" value="1"/>
</dbReference>
<keyword evidence="11" id="KW-1185">Reference proteome</keyword>
<dbReference type="EMBL" id="BQFW01000014">
    <property type="protein sequence ID" value="GJJ78023.1"/>
    <property type="molecule type" value="Genomic_DNA"/>
</dbReference>
<dbReference type="PANTHER" id="PTHR19134">
    <property type="entry name" value="RECEPTOR-TYPE TYROSINE-PROTEIN PHOSPHATASE"/>
    <property type="match status" value="1"/>
</dbReference>
<evidence type="ECO:0000313" key="10">
    <source>
        <dbReference type="EMBL" id="GJJ78023.1"/>
    </source>
</evidence>
<evidence type="ECO:0000256" key="3">
    <source>
        <dbReference type="ARBA" id="ARBA00022801"/>
    </source>
</evidence>
<feature type="domain" description="Tyrosine specific protein phosphatases" evidence="8">
    <location>
        <begin position="682"/>
        <end position="759"/>
    </location>
</feature>
<protein>
    <recommendedName>
        <fullName evidence="2">protein-tyrosine-phosphatase</fullName>
        <ecNumber evidence="2">3.1.3.48</ecNumber>
    </recommendedName>
</protein>